<dbReference type="RefSeq" id="WP_322609025.1">
    <property type="nucleotide sequence ID" value="NZ_JARVCO010000010.1"/>
</dbReference>
<evidence type="ECO:0000313" key="1">
    <source>
        <dbReference type="EMBL" id="MDZ8119241.1"/>
    </source>
</evidence>
<name>A0ABU5MYG0_9BACT</name>
<reference evidence="1 2" key="1">
    <citation type="journal article" date="2024" name="Appl. Environ. Microbiol.">
        <title>Pontiella agarivorans sp. nov., a novel marine anaerobic bacterium capable of degrading macroalgal polysaccharides and fixing nitrogen.</title>
        <authorList>
            <person name="Liu N."/>
            <person name="Kivenson V."/>
            <person name="Peng X."/>
            <person name="Cui Z."/>
            <person name="Lankiewicz T.S."/>
            <person name="Gosselin K.M."/>
            <person name="English C.J."/>
            <person name="Blair E.M."/>
            <person name="O'Malley M.A."/>
            <person name="Valentine D.L."/>
        </authorList>
    </citation>
    <scope>NUCLEOTIDE SEQUENCE [LARGE SCALE GENOMIC DNA]</scope>
    <source>
        <strain evidence="1 2">NLcol2</strain>
    </source>
</reference>
<dbReference type="EMBL" id="JARVCO010000010">
    <property type="protein sequence ID" value="MDZ8119241.1"/>
    <property type="molecule type" value="Genomic_DNA"/>
</dbReference>
<accession>A0ABU5MYG0</accession>
<keyword evidence="2" id="KW-1185">Reference proteome</keyword>
<gene>
    <name evidence="1" type="ORF">P9H32_11460</name>
</gene>
<dbReference type="Proteomes" id="UP001290861">
    <property type="component" value="Unassembled WGS sequence"/>
</dbReference>
<organism evidence="1 2">
    <name type="scientific">Pontiella agarivorans</name>
    <dbReference type="NCBI Taxonomy" id="3038953"/>
    <lineage>
        <taxon>Bacteria</taxon>
        <taxon>Pseudomonadati</taxon>
        <taxon>Kiritimatiellota</taxon>
        <taxon>Kiritimatiellia</taxon>
        <taxon>Kiritimatiellales</taxon>
        <taxon>Pontiellaceae</taxon>
        <taxon>Pontiella</taxon>
    </lineage>
</organism>
<sequence>MKADIEWTEKLENRVKRKVRITFPGKTLMKWQTKRSDEEFWDYDTPPTPEDWDHIVEKVDVLYHRRRLPYHRLELVRKLRAKALGE</sequence>
<evidence type="ECO:0000313" key="2">
    <source>
        <dbReference type="Proteomes" id="UP001290861"/>
    </source>
</evidence>
<proteinExistence type="predicted"/>
<comment type="caution">
    <text evidence="1">The sequence shown here is derived from an EMBL/GenBank/DDBJ whole genome shotgun (WGS) entry which is preliminary data.</text>
</comment>
<protein>
    <submittedName>
        <fullName evidence="1">Uncharacterized protein</fullName>
    </submittedName>
</protein>